<keyword evidence="15" id="KW-1185">Reference proteome</keyword>
<evidence type="ECO:0000256" key="3">
    <source>
        <dbReference type="ARBA" id="ARBA00005842"/>
    </source>
</evidence>
<proteinExistence type="inferred from homology"/>
<comment type="function">
    <text evidence="2 10 12">Catalyzes the transfer of a dimethylallyl group onto the adenine at position 37 in tRNAs that read codons beginning with uridine, leading to the formation of N6-(dimethylallyl)adenosine (i(6)A).</text>
</comment>
<protein>
    <recommendedName>
        <fullName evidence="10">tRNA dimethylallyltransferase</fullName>
        <ecNumber evidence="10">2.5.1.75</ecNumber>
    </recommendedName>
    <alternativeName>
        <fullName evidence="10">Dimethylallyl diphosphate:tRNA dimethylallyltransferase</fullName>
        <shortName evidence="10">DMAPP:tRNA dimethylallyltransferase</shortName>
        <shortName evidence="10">DMATase</shortName>
    </alternativeName>
    <alternativeName>
        <fullName evidence="10">Isopentenyl-diphosphate:tRNA isopentenyltransferase</fullName>
        <shortName evidence="10">IPP transferase</shortName>
        <shortName evidence="10">IPPT</shortName>
        <shortName evidence="10">IPTase</shortName>
    </alternativeName>
</protein>
<keyword evidence="8 10" id="KW-0460">Magnesium</keyword>
<evidence type="ECO:0000256" key="11">
    <source>
        <dbReference type="RuleBase" id="RU003783"/>
    </source>
</evidence>
<dbReference type="HAMAP" id="MF_00185">
    <property type="entry name" value="IPP_trans"/>
    <property type="match status" value="1"/>
</dbReference>
<dbReference type="PANTHER" id="PTHR11088:SF60">
    <property type="entry name" value="TRNA DIMETHYLALLYLTRANSFERASE"/>
    <property type="match status" value="1"/>
</dbReference>
<evidence type="ECO:0000256" key="6">
    <source>
        <dbReference type="ARBA" id="ARBA00022741"/>
    </source>
</evidence>
<dbReference type="NCBIfam" id="TIGR00174">
    <property type="entry name" value="miaA"/>
    <property type="match status" value="1"/>
</dbReference>
<dbReference type="Pfam" id="PF01715">
    <property type="entry name" value="IPPT"/>
    <property type="match status" value="1"/>
</dbReference>
<keyword evidence="5 10" id="KW-0819">tRNA processing</keyword>
<dbReference type="Gene3D" id="3.40.50.300">
    <property type="entry name" value="P-loop containing nucleotide triphosphate hydrolases"/>
    <property type="match status" value="1"/>
</dbReference>
<evidence type="ECO:0000256" key="2">
    <source>
        <dbReference type="ARBA" id="ARBA00003213"/>
    </source>
</evidence>
<comment type="similarity">
    <text evidence="3 10 13">Belongs to the IPP transferase family.</text>
</comment>
<feature type="binding site" evidence="10">
    <location>
        <begin position="16"/>
        <end position="23"/>
    </location>
    <ligand>
        <name>ATP</name>
        <dbReference type="ChEBI" id="CHEBI:30616"/>
    </ligand>
</feature>
<evidence type="ECO:0000313" key="15">
    <source>
        <dbReference type="Proteomes" id="UP000295565"/>
    </source>
</evidence>
<accession>A0A4R1K414</accession>
<gene>
    <name evidence="10" type="primary">miaA</name>
    <name evidence="14" type="ORF">EV690_1423</name>
</gene>
<evidence type="ECO:0000256" key="12">
    <source>
        <dbReference type="RuleBase" id="RU003784"/>
    </source>
</evidence>
<keyword evidence="6 10" id="KW-0547">Nucleotide-binding</keyword>
<comment type="subunit">
    <text evidence="10">Monomer.</text>
</comment>
<evidence type="ECO:0000256" key="13">
    <source>
        <dbReference type="RuleBase" id="RU003785"/>
    </source>
</evidence>
<dbReference type="InterPro" id="IPR039657">
    <property type="entry name" value="Dimethylallyltransferase"/>
</dbReference>
<evidence type="ECO:0000256" key="10">
    <source>
        <dbReference type="HAMAP-Rule" id="MF_00185"/>
    </source>
</evidence>
<organism evidence="14 15">
    <name type="scientific">Celerinatantimonas diazotrophica</name>
    <dbReference type="NCBI Taxonomy" id="412034"/>
    <lineage>
        <taxon>Bacteria</taxon>
        <taxon>Pseudomonadati</taxon>
        <taxon>Pseudomonadota</taxon>
        <taxon>Gammaproteobacteria</taxon>
        <taxon>Celerinatantimonadaceae</taxon>
        <taxon>Celerinatantimonas</taxon>
    </lineage>
</organism>
<dbReference type="Proteomes" id="UP000295565">
    <property type="component" value="Unassembled WGS sequence"/>
</dbReference>
<dbReference type="PANTHER" id="PTHR11088">
    <property type="entry name" value="TRNA DIMETHYLALLYLTRANSFERASE"/>
    <property type="match status" value="1"/>
</dbReference>
<feature type="site" description="Interaction with substrate tRNA" evidence="10">
    <location>
        <position position="129"/>
    </location>
</feature>
<dbReference type="GO" id="GO:0052381">
    <property type="term" value="F:tRNA dimethylallyltransferase activity"/>
    <property type="evidence" value="ECO:0007669"/>
    <property type="project" value="UniProtKB-UniRule"/>
</dbReference>
<feature type="region of interest" description="Interaction with substrate tRNA" evidence="10">
    <location>
        <begin position="41"/>
        <end position="44"/>
    </location>
</feature>
<name>A0A4R1K414_9GAMM</name>
<comment type="caution">
    <text evidence="14">The sequence shown here is derived from an EMBL/GenBank/DDBJ whole genome shotgun (WGS) entry which is preliminary data.</text>
</comment>
<dbReference type="EMBL" id="SMGD01000012">
    <property type="protein sequence ID" value="TCK57729.1"/>
    <property type="molecule type" value="Genomic_DNA"/>
</dbReference>
<evidence type="ECO:0000256" key="8">
    <source>
        <dbReference type="ARBA" id="ARBA00022842"/>
    </source>
</evidence>
<evidence type="ECO:0000313" key="14">
    <source>
        <dbReference type="EMBL" id="TCK57729.1"/>
    </source>
</evidence>
<dbReference type="InterPro" id="IPR018022">
    <property type="entry name" value="IPT"/>
</dbReference>
<keyword evidence="4 10" id="KW-0808">Transferase</keyword>
<evidence type="ECO:0000256" key="5">
    <source>
        <dbReference type="ARBA" id="ARBA00022694"/>
    </source>
</evidence>
<evidence type="ECO:0000256" key="1">
    <source>
        <dbReference type="ARBA" id="ARBA00001946"/>
    </source>
</evidence>
<evidence type="ECO:0000256" key="7">
    <source>
        <dbReference type="ARBA" id="ARBA00022840"/>
    </source>
</evidence>
<dbReference type="InterPro" id="IPR027417">
    <property type="entry name" value="P-loop_NTPase"/>
</dbReference>
<comment type="catalytic activity">
    <reaction evidence="9 10 11">
        <text>adenosine(37) in tRNA + dimethylallyl diphosphate = N(6)-dimethylallyladenosine(37) in tRNA + diphosphate</text>
        <dbReference type="Rhea" id="RHEA:26482"/>
        <dbReference type="Rhea" id="RHEA-COMP:10162"/>
        <dbReference type="Rhea" id="RHEA-COMP:10375"/>
        <dbReference type="ChEBI" id="CHEBI:33019"/>
        <dbReference type="ChEBI" id="CHEBI:57623"/>
        <dbReference type="ChEBI" id="CHEBI:74411"/>
        <dbReference type="ChEBI" id="CHEBI:74415"/>
        <dbReference type="EC" id="2.5.1.75"/>
    </reaction>
</comment>
<comment type="cofactor">
    <cofactor evidence="1 10">
        <name>Mg(2+)</name>
        <dbReference type="ChEBI" id="CHEBI:18420"/>
    </cofactor>
</comment>
<keyword evidence="7 10" id="KW-0067">ATP-binding</keyword>
<feature type="binding site" evidence="10">
    <location>
        <begin position="18"/>
        <end position="23"/>
    </location>
    <ligand>
        <name>substrate</name>
    </ligand>
</feature>
<dbReference type="GO" id="GO:0006400">
    <property type="term" value="P:tRNA modification"/>
    <property type="evidence" value="ECO:0007669"/>
    <property type="project" value="TreeGrafter"/>
</dbReference>
<reference evidence="14 15" key="1">
    <citation type="submission" date="2019-03" db="EMBL/GenBank/DDBJ databases">
        <title>Genomic Encyclopedia of Type Strains, Phase IV (KMG-IV): sequencing the most valuable type-strain genomes for metagenomic binning, comparative biology and taxonomic classification.</title>
        <authorList>
            <person name="Goeker M."/>
        </authorList>
    </citation>
    <scope>NUCLEOTIDE SEQUENCE [LARGE SCALE GENOMIC DNA]</scope>
    <source>
        <strain evidence="14 15">DSM 18577</strain>
    </source>
</reference>
<dbReference type="EC" id="2.5.1.75" evidence="10"/>
<evidence type="ECO:0000256" key="4">
    <source>
        <dbReference type="ARBA" id="ARBA00022679"/>
    </source>
</evidence>
<dbReference type="AlphaFoldDB" id="A0A4R1K414"/>
<feature type="site" description="Interaction with substrate tRNA" evidence="10">
    <location>
        <position position="106"/>
    </location>
</feature>
<dbReference type="SUPFAM" id="SSF52540">
    <property type="entry name" value="P-loop containing nucleoside triphosphate hydrolases"/>
    <property type="match status" value="2"/>
</dbReference>
<comment type="caution">
    <text evidence="10">Lacks conserved residue(s) required for the propagation of feature annotation.</text>
</comment>
<evidence type="ECO:0000256" key="9">
    <source>
        <dbReference type="ARBA" id="ARBA00049563"/>
    </source>
</evidence>
<sequence>MHMSLSNQYNLLVILGPTASGKTGLGVQLARHYHGEILSADSRQVFKGMDLGAGKDLNEYGEIPYHLIDLVEPGSDYSVFHYQQDFFRAYQDICQRQTLPIMVGGTGLYIDAITQNFTLKEVPINHELRQSLSTLTLAQLQEKLLTLKPEQHNNTDLLVRPRLVRAIEIALGEKESLEPPSYPPIKPLILGIQWPRSELRERITERLKERFNQGMLEEVETLHQQGVSYDRLEFFGLEYRLIAQHLKGELNYNDMFQKLNSQIHQFAKRQDTWFRKMQRRGDQIHWLDAHQNLVEQALTVVNQFNFVSPETL</sequence>
<dbReference type="GO" id="GO:0005524">
    <property type="term" value="F:ATP binding"/>
    <property type="evidence" value="ECO:0007669"/>
    <property type="project" value="UniProtKB-UniRule"/>
</dbReference>